<protein>
    <submittedName>
        <fullName evidence="1">Metal-dependent hydrolase</fullName>
    </submittedName>
</protein>
<dbReference type="Pfam" id="PF13483">
    <property type="entry name" value="Lactamase_B_3"/>
    <property type="match status" value="1"/>
</dbReference>
<dbReference type="GO" id="GO:0016787">
    <property type="term" value="F:hydrolase activity"/>
    <property type="evidence" value="ECO:0007669"/>
    <property type="project" value="UniProtKB-KW"/>
</dbReference>
<keyword evidence="1" id="KW-0378">Hydrolase</keyword>
<dbReference type="EMBL" id="JQIF01000048">
    <property type="protein sequence ID" value="KGJ53008.1"/>
    <property type="molecule type" value="Genomic_DNA"/>
</dbReference>
<dbReference type="InterPro" id="IPR036866">
    <property type="entry name" value="RibonucZ/Hydroxyglut_hydro"/>
</dbReference>
<gene>
    <name evidence="1" type="ORF">CIAN88_11040</name>
</gene>
<dbReference type="Proteomes" id="UP000030008">
    <property type="component" value="Unassembled WGS sequence"/>
</dbReference>
<organism evidence="1 2">
    <name type="scientific">Clostridium innocuum</name>
    <dbReference type="NCBI Taxonomy" id="1522"/>
    <lineage>
        <taxon>Bacteria</taxon>
        <taxon>Bacillati</taxon>
        <taxon>Bacillota</taxon>
        <taxon>Clostridia</taxon>
        <taxon>Eubacteriales</taxon>
        <taxon>Clostridiaceae</taxon>
        <taxon>Clostridium</taxon>
    </lineage>
</organism>
<accession>A0A099I7Y7</accession>
<sequence>MNITYITHSCFLVELDSCYLLFDYYRGTLPRMKEDKPLYVFASHAHADHYSTRIFKLKHPSITWILSSDIAAAHLHIQVEAGKCYTVNDLQVRTLASTDEGVAFLVTAEDKCIYHAGDLNWWDWGDEDTPQEHAEMKERYFRELQSIKGMHFDVAFLPVDPRLKERALKGARAFLQYASCDLLVPMHFWKDTAVFTWLRHSVIQNIEAMQLWLGFQELETFTKV</sequence>
<evidence type="ECO:0000313" key="2">
    <source>
        <dbReference type="Proteomes" id="UP000030008"/>
    </source>
</evidence>
<dbReference type="SUPFAM" id="SSF56281">
    <property type="entry name" value="Metallo-hydrolase/oxidoreductase"/>
    <property type="match status" value="1"/>
</dbReference>
<dbReference type="PANTHER" id="PTHR42967:SF1">
    <property type="entry name" value="MBL FOLD METALLO-HYDROLASE"/>
    <property type="match status" value="1"/>
</dbReference>
<proteinExistence type="predicted"/>
<reference evidence="1 2" key="1">
    <citation type="submission" date="2014-08" db="EMBL/GenBank/DDBJ databases">
        <title>Clostridium innocuum, an unnegligible vancomycin-resistant pathogen causing extra-intestinal infections.</title>
        <authorList>
            <person name="Feng Y."/>
            <person name="Chiu C.-H."/>
        </authorList>
    </citation>
    <scope>NUCLEOTIDE SEQUENCE [LARGE SCALE GENOMIC DNA]</scope>
    <source>
        <strain evidence="1 2">AN88</strain>
    </source>
</reference>
<evidence type="ECO:0000313" key="1">
    <source>
        <dbReference type="EMBL" id="KGJ53008.1"/>
    </source>
</evidence>
<dbReference type="Gene3D" id="3.60.15.10">
    <property type="entry name" value="Ribonuclease Z/Hydroxyacylglutathione hydrolase-like"/>
    <property type="match status" value="1"/>
</dbReference>
<dbReference type="AlphaFoldDB" id="A0A099I7Y7"/>
<comment type="caution">
    <text evidence="1">The sequence shown here is derived from an EMBL/GenBank/DDBJ whole genome shotgun (WGS) entry which is preliminary data.</text>
</comment>
<dbReference type="RefSeq" id="WP_044905472.1">
    <property type="nucleotide sequence ID" value="NZ_JQIF01000048.1"/>
</dbReference>
<name>A0A099I7Y7_CLOIN</name>
<dbReference type="PANTHER" id="PTHR42967">
    <property type="entry name" value="METAL DEPENDENT HYDROLASE"/>
    <property type="match status" value="1"/>
</dbReference>